<feature type="compositionally biased region" description="Basic residues" evidence="1">
    <location>
        <begin position="254"/>
        <end position="271"/>
    </location>
</feature>
<gene>
    <name evidence="2" type="ORF">SAMN05660733_07956</name>
</gene>
<evidence type="ECO:0000313" key="3">
    <source>
        <dbReference type="Proteomes" id="UP000192840"/>
    </source>
</evidence>
<evidence type="ECO:0000313" key="2">
    <source>
        <dbReference type="EMBL" id="SMD24875.1"/>
    </source>
</evidence>
<dbReference type="EMBL" id="FWYC01000023">
    <property type="protein sequence ID" value="SMD24875.1"/>
    <property type="molecule type" value="Genomic_DNA"/>
</dbReference>
<feature type="compositionally biased region" description="Basic residues" evidence="1">
    <location>
        <begin position="10"/>
        <end position="23"/>
    </location>
</feature>
<reference evidence="3" key="1">
    <citation type="submission" date="2017-04" db="EMBL/GenBank/DDBJ databases">
        <authorList>
            <person name="Varghese N."/>
            <person name="Submissions S."/>
        </authorList>
    </citation>
    <scope>NUCLEOTIDE SEQUENCE [LARGE SCALE GENOMIC DNA]</scope>
    <source>
        <strain evidence="3">DSM 44073</strain>
    </source>
</reference>
<feature type="region of interest" description="Disordered" evidence="1">
    <location>
        <begin position="1"/>
        <end position="302"/>
    </location>
</feature>
<protein>
    <submittedName>
        <fullName evidence="2">Uncharacterized protein</fullName>
    </submittedName>
</protein>
<sequence length="302" mass="33996">MACVPPVRPRGSRRPRLGPRPRRPVPPGQQGKVDPGPGLLGSADDSRLDHPGPADRDHPDRSPAPGHRLRIRLGSSPHSLGRPPHHPQGTDPVALRNPQSKSSRTRGPRNLGPSRGTSPDSPRNPRRGRPSRHPHRRGIRSPGRHRTRPGSPRDSTTPTSAGKGIAVRDASSPRPPELRHDLPVPARTRRPSPSSRRLRHAVRNRRHTPLPSGLQSPLPSSPRIPHQRDETLPRRHRDSDRGPSLPSPSNSRERPRRPTVPRRRRRRRPARPLRTSTPGRRHPDHLVPSRWRLQRQRRPTTR</sequence>
<feature type="compositionally biased region" description="Basic residues" evidence="1">
    <location>
        <begin position="124"/>
        <end position="148"/>
    </location>
</feature>
<feature type="compositionally biased region" description="Basic residues" evidence="1">
    <location>
        <begin position="292"/>
        <end position="302"/>
    </location>
</feature>
<feature type="compositionally biased region" description="Basic and acidic residues" evidence="1">
    <location>
        <begin position="226"/>
        <end position="241"/>
    </location>
</feature>
<accession>A0A1W2FSH8</accession>
<feature type="compositionally biased region" description="Basic residues" evidence="1">
    <location>
        <begin position="196"/>
        <end position="208"/>
    </location>
</feature>
<name>A0A1W2FSH8_9PSEU</name>
<dbReference type="AlphaFoldDB" id="A0A1W2FSH8"/>
<feature type="compositionally biased region" description="Basic and acidic residues" evidence="1">
    <location>
        <begin position="44"/>
        <end position="61"/>
    </location>
</feature>
<organism evidence="2 3">
    <name type="scientific">Lentzea albidocapillata</name>
    <dbReference type="NCBI Taxonomy" id="40571"/>
    <lineage>
        <taxon>Bacteria</taxon>
        <taxon>Bacillati</taxon>
        <taxon>Actinomycetota</taxon>
        <taxon>Actinomycetes</taxon>
        <taxon>Pseudonocardiales</taxon>
        <taxon>Pseudonocardiaceae</taxon>
        <taxon>Lentzea</taxon>
    </lineage>
</organism>
<keyword evidence="3" id="KW-1185">Reference proteome</keyword>
<feature type="compositionally biased region" description="Low complexity" evidence="1">
    <location>
        <begin position="209"/>
        <end position="218"/>
    </location>
</feature>
<dbReference type="Proteomes" id="UP000192840">
    <property type="component" value="Unassembled WGS sequence"/>
</dbReference>
<evidence type="ECO:0000256" key="1">
    <source>
        <dbReference type="SAM" id="MobiDB-lite"/>
    </source>
</evidence>
<proteinExistence type="predicted"/>